<dbReference type="InterPro" id="IPR009040">
    <property type="entry name" value="Ferritin-like_diiron"/>
</dbReference>
<evidence type="ECO:0000259" key="2">
    <source>
        <dbReference type="PROSITE" id="PS50905"/>
    </source>
</evidence>
<dbReference type="OMA" id="SNVTHMM"/>
<sequence length="167" mass="18687">MATVGIVHKLNKQLNLEFYASNLYLRLSEWCSEQSLTGTATFLRSQAQGNITQMMRMFNFMKSAGAFPIVDAIDMPGDKLNSLEELVQKTLDDLEQRSSTLSRLADEAKAVNDASTLDFLHDLGKTQQQDSILLQNVMDAVRSAKRAGLCLAQTDQHLFNVVSHRLH</sequence>
<evidence type="ECO:0000313" key="4">
    <source>
        <dbReference type="Proteomes" id="UP000510927"/>
    </source>
</evidence>
<organism evidence="3 4">
    <name type="scientific">Escherichia fergusonii</name>
    <dbReference type="NCBI Taxonomy" id="564"/>
    <lineage>
        <taxon>Bacteria</taxon>
        <taxon>Pseudomonadati</taxon>
        <taxon>Pseudomonadota</taxon>
        <taxon>Gammaproteobacteria</taxon>
        <taxon>Enterobacterales</taxon>
        <taxon>Enterobacteriaceae</taxon>
        <taxon>Escherichia</taxon>
    </lineage>
</organism>
<name>A0A7K4I121_ESCFE</name>
<dbReference type="Gene3D" id="1.20.1260.10">
    <property type="match status" value="1"/>
</dbReference>
<dbReference type="PROSITE" id="PS50905">
    <property type="entry name" value="FERRITIN_LIKE"/>
    <property type="match status" value="1"/>
</dbReference>
<feature type="domain" description="Ferritin-like diiron" evidence="2">
    <location>
        <begin position="1"/>
        <end position="145"/>
    </location>
</feature>
<dbReference type="GO" id="GO:0008199">
    <property type="term" value="F:ferric iron binding"/>
    <property type="evidence" value="ECO:0007669"/>
    <property type="project" value="InterPro"/>
</dbReference>
<dbReference type="InterPro" id="IPR012347">
    <property type="entry name" value="Ferritin-like"/>
</dbReference>
<dbReference type="CDD" id="cd01055">
    <property type="entry name" value="Nonheme_Ferritin"/>
    <property type="match status" value="1"/>
</dbReference>
<dbReference type="InterPro" id="IPR008331">
    <property type="entry name" value="Ferritin_DPS_dom"/>
</dbReference>
<dbReference type="AlphaFoldDB" id="A0A7K4I121"/>
<dbReference type="Proteomes" id="UP000510927">
    <property type="component" value="Chromosome"/>
</dbReference>
<dbReference type="InterPro" id="IPR009078">
    <property type="entry name" value="Ferritin-like_SF"/>
</dbReference>
<dbReference type="SUPFAM" id="SSF47240">
    <property type="entry name" value="Ferritin-like"/>
    <property type="match status" value="1"/>
</dbReference>
<reference evidence="3 4" key="1">
    <citation type="submission" date="2020-06" db="EMBL/GenBank/DDBJ databases">
        <title>REHAB project genomes.</title>
        <authorList>
            <person name="Shaw L.P."/>
        </authorList>
    </citation>
    <scope>NUCLEOTIDE SEQUENCE [LARGE SCALE GENOMIC DNA]</scope>
    <source>
        <strain evidence="3 4">RHB28-C13</strain>
    </source>
</reference>
<dbReference type="GeneID" id="75057828"/>
<dbReference type="EMBL" id="CP055675">
    <property type="protein sequence ID" value="QLM99928.1"/>
    <property type="molecule type" value="Genomic_DNA"/>
</dbReference>
<comment type="similarity">
    <text evidence="1">Belongs to the ferritin family. Prokaryotic subfamily.</text>
</comment>
<protein>
    <submittedName>
        <fullName evidence="3">Non-heme ferritin-like protein</fullName>
    </submittedName>
</protein>
<evidence type="ECO:0000256" key="1">
    <source>
        <dbReference type="ARBA" id="ARBA00006950"/>
    </source>
</evidence>
<dbReference type="RefSeq" id="WP_000246690.1">
    <property type="nucleotide sequence ID" value="NZ_AP027926.1"/>
</dbReference>
<gene>
    <name evidence="3" type="ORF">HVY52_08945</name>
</gene>
<evidence type="ECO:0000313" key="3">
    <source>
        <dbReference type="EMBL" id="QLM99928.1"/>
    </source>
</evidence>
<proteinExistence type="inferred from homology"/>
<dbReference type="NCBIfam" id="NF011597">
    <property type="entry name" value="PRK15022.1"/>
    <property type="match status" value="1"/>
</dbReference>
<accession>A0A7K4I121</accession>
<dbReference type="Pfam" id="PF00210">
    <property type="entry name" value="Ferritin"/>
    <property type="match status" value="1"/>
</dbReference>
<dbReference type="InterPro" id="IPR041719">
    <property type="entry name" value="Ferritin_prok"/>
</dbReference>